<dbReference type="GO" id="GO:0003676">
    <property type="term" value="F:nucleic acid binding"/>
    <property type="evidence" value="ECO:0007669"/>
    <property type="project" value="InterPro"/>
</dbReference>
<gene>
    <name evidence="3" type="ORF">CEPIT_LOCUS18690</name>
</gene>
<reference evidence="3" key="1">
    <citation type="submission" date="2022-07" db="EMBL/GenBank/DDBJ databases">
        <authorList>
            <person name="Macas J."/>
            <person name="Novak P."/>
            <person name="Neumann P."/>
        </authorList>
    </citation>
    <scope>NUCLEOTIDE SEQUENCE</scope>
</reference>
<feature type="domain" description="Integrase catalytic" evidence="2">
    <location>
        <begin position="97"/>
        <end position="261"/>
    </location>
</feature>
<dbReference type="Proteomes" id="UP001152523">
    <property type="component" value="Unassembled WGS sequence"/>
</dbReference>
<dbReference type="Pfam" id="PF25597">
    <property type="entry name" value="SH3_retrovirus"/>
    <property type="match status" value="1"/>
</dbReference>
<dbReference type="InterPro" id="IPR001584">
    <property type="entry name" value="Integrase_cat-core"/>
</dbReference>
<dbReference type="InterPro" id="IPR012337">
    <property type="entry name" value="RNaseH-like_sf"/>
</dbReference>
<feature type="region of interest" description="Disordered" evidence="1">
    <location>
        <begin position="368"/>
        <end position="442"/>
    </location>
</feature>
<evidence type="ECO:0000313" key="3">
    <source>
        <dbReference type="EMBL" id="CAH9109375.1"/>
    </source>
</evidence>
<dbReference type="InterPro" id="IPR036397">
    <property type="entry name" value="RNaseH_sf"/>
</dbReference>
<dbReference type="InterPro" id="IPR057670">
    <property type="entry name" value="SH3_retrovirus"/>
</dbReference>
<dbReference type="PANTHER" id="PTHR11439">
    <property type="entry name" value="GAG-POL-RELATED RETROTRANSPOSON"/>
    <property type="match status" value="1"/>
</dbReference>
<evidence type="ECO:0000259" key="2">
    <source>
        <dbReference type="PROSITE" id="PS50994"/>
    </source>
</evidence>
<dbReference type="PROSITE" id="PS50994">
    <property type="entry name" value="INTEGRASE"/>
    <property type="match status" value="1"/>
</dbReference>
<dbReference type="Pfam" id="PF00665">
    <property type="entry name" value="rve"/>
    <property type="match status" value="1"/>
</dbReference>
<dbReference type="AlphaFoldDB" id="A0AAV0DT83"/>
<feature type="compositionally biased region" description="Polar residues" evidence="1">
    <location>
        <begin position="392"/>
        <end position="427"/>
    </location>
</feature>
<dbReference type="EMBL" id="CAMAPF010000150">
    <property type="protein sequence ID" value="CAH9109375.1"/>
    <property type="molecule type" value="Genomic_DNA"/>
</dbReference>
<keyword evidence="4" id="KW-1185">Reference proteome</keyword>
<dbReference type="SUPFAM" id="SSF56672">
    <property type="entry name" value="DNA/RNA polymerases"/>
    <property type="match status" value="1"/>
</dbReference>
<dbReference type="InterPro" id="IPR043502">
    <property type="entry name" value="DNA/RNA_pol_sf"/>
</dbReference>
<dbReference type="Pfam" id="PF13976">
    <property type="entry name" value="gag_pre-integrs"/>
    <property type="match status" value="1"/>
</dbReference>
<evidence type="ECO:0000313" key="4">
    <source>
        <dbReference type="Proteomes" id="UP001152523"/>
    </source>
</evidence>
<dbReference type="Pfam" id="PF07727">
    <property type="entry name" value="RVT_2"/>
    <property type="match status" value="1"/>
</dbReference>
<sequence>MLMKNSQDLHTKTLIGAGRRQGGVYYFHSVEQIRAYTMTEKDTRELWHSRLGHPSTRVLSSVVGLNKSLFKIDMNKTCDACMRGKKTRDVFDINNSRAVEAFELIHCDVWGPYRVPSTCGARYFLTIVDDFSRAVWVHLLQAKSEVSNVLKQFFAMVNRQFGKNVKIVRSDNGTEFQCLRNFFLNSGILFQTSCVYTPQQNGRVERKHRHILDMARTLRFHAHLPIHFWGECVLTAGYLINRLPTPILENKSPYELLYHKLPMYDHLRVFGCLCYAHSKDQSGDKFAARGLKCVFLGYAYSQKGWKVYDLVSHRHFVSRDITFVENQFPYAHYERPSISLNNEVPHYGKNSILDAEQLLYSPHIEDDREHFETTGGNPLLPPSVSHAEDSHSANTNAAVFENNTPQDTDVHNANNGEGSSPDTSHATDTAGGQLRRGERSRHKPVWHKDYAIQLNTMKMETLPFAHSTPTVDSGNPYPLSHYVNYNRFSVRHRAFIAAISASKEPGTYREAASDPHWRAAMQQEIAALERTGTWTLQDLPPGKKPIFCKWVYKIKYKSDGTIDRYKARLVVCGNKQVQGIDYNETFAPVAKMVTVRTILAIAASRAWEIHQMDVDNAFLHGDLNEEVYMHLPPGYTASTPGKVCRLLRSLYGLRQAPRCWFSKLTTALISYGFSQSHADYSLFTLKRGSHMLCVLVYVDDLLITGTSKSMICAFKTHLAKTFPIKDLVHMKYFLGLEVARNSTGIYLSQRKYVLDILAETGLMGAKPVTFPMVQNHGLQSASGPLYSEPDRYRRLVGKLIYLTLTRPDICYSIHILSQFMHQPRQVHWDAAIRVLRYLKSHPGQGILLRSDSPLLLTGYCDSDWASCPLTRRSVTGYFVMLGGSPISWRTKKQVTVSRSSAEAEYRSMATLTCELLWLKGLLSSLGITTSTPIRLFCDNKAAIHIASNPVFHERTKHIELDCHFIRDHVQRGIVAPSYTSTKDQLADIFTKALGAQSFSHLLSKMGIRDLHAPS</sequence>
<evidence type="ECO:0000256" key="1">
    <source>
        <dbReference type="SAM" id="MobiDB-lite"/>
    </source>
</evidence>
<comment type="caution">
    <text evidence="3">The sequence shown here is derived from an EMBL/GenBank/DDBJ whole genome shotgun (WGS) entry which is preliminary data.</text>
</comment>
<protein>
    <recommendedName>
        <fullName evidence="2">Integrase catalytic domain-containing protein</fullName>
    </recommendedName>
</protein>
<dbReference type="Gene3D" id="3.30.420.10">
    <property type="entry name" value="Ribonuclease H-like superfamily/Ribonuclease H"/>
    <property type="match status" value="1"/>
</dbReference>
<dbReference type="InterPro" id="IPR013103">
    <property type="entry name" value="RVT_2"/>
</dbReference>
<dbReference type="CDD" id="cd09272">
    <property type="entry name" value="RNase_HI_RT_Ty1"/>
    <property type="match status" value="1"/>
</dbReference>
<dbReference type="PANTHER" id="PTHR11439:SF462">
    <property type="match status" value="1"/>
</dbReference>
<proteinExistence type="predicted"/>
<accession>A0AAV0DT83</accession>
<dbReference type="SUPFAM" id="SSF53098">
    <property type="entry name" value="Ribonuclease H-like"/>
    <property type="match status" value="1"/>
</dbReference>
<dbReference type="GO" id="GO:0015074">
    <property type="term" value="P:DNA integration"/>
    <property type="evidence" value="ECO:0007669"/>
    <property type="project" value="InterPro"/>
</dbReference>
<organism evidence="3 4">
    <name type="scientific">Cuscuta epithymum</name>
    <dbReference type="NCBI Taxonomy" id="186058"/>
    <lineage>
        <taxon>Eukaryota</taxon>
        <taxon>Viridiplantae</taxon>
        <taxon>Streptophyta</taxon>
        <taxon>Embryophyta</taxon>
        <taxon>Tracheophyta</taxon>
        <taxon>Spermatophyta</taxon>
        <taxon>Magnoliopsida</taxon>
        <taxon>eudicotyledons</taxon>
        <taxon>Gunneridae</taxon>
        <taxon>Pentapetalae</taxon>
        <taxon>asterids</taxon>
        <taxon>lamiids</taxon>
        <taxon>Solanales</taxon>
        <taxon>Convolvulaceae</taxon>
        <taxon>Cuscuteae</taxon>
        <taxon>Cuscuta</taxon>
        <taxon>Cuscuta subgen. Cuscuta</taxon>
    </lineage>
</organism>
<name>A0AAV0DT83_9ASTE</name>
<dbReference type="InterPro" id="IPR025724">
    <property type="entry name" value="GAG-pre-integrase_dom"/>
</dbReference>